<accession>B9FV27</accession>
<dbReference type="GO" id="GO:0005634">
    <property type="term" value="C:nucleus"/>
    <property type="evidence" value="ECO:0007669"/>
    <property type="project" value="UniProtKB-SubCell"/>
</dbReference>
<comment type="subcellular location">
    <subcellularLocation>
        <location evidence="1 7">Nucleus</location>
    </subcellularLocation>
</comment>
<evidence type="ECO:0000256" key="7">
    <source>
        <dbReference type="RuleBase" id="RU365071"/>
    </source>
</evidence>
<dbReference type="InterPro" id="IPR014854">
    <property type="entry name" value="Nse4_C"/>
</dbReference>
<evidence type="ECO:0000256" key="6">
    <source>
        <dbReference type="ARBA" id="ARBA00023242"/>
    </source>
</evidence>
<keyword evidence="3 7" id="KW-0227">DNA damage</keyword>
<dbReference type="PANTHER" id="PTHR16140">
    <property type="entry name" value="NON-STRUCTURAL MAINTENANCE OF CHROMOSOMES ELEMENT 4"/>
    <property type="match status" value="1"/>
</dbReference>
<name>B9FV27_ORYSJ</name>
<evidence type="ECO:0000313" key="9">
    <source>
        <dbReference type="EMBL" id="EEE66414.1"/>
    </source>
</evidence>
<evidence type="ECO:0000259" key="8">
    <source>
        <dbReference type="Pfam" id="PF08743"/>
    </source>
</evidence>
<evidence type="ECO:0000256" key="2">
    <source>
        <dbReference type="ARBA" id="ARBA00008997"/>
    </source>
</evidence>
<dbReference type="GO" id="GO:0030915">
    <property type="term" value="C:Smc5-Smc6 complex"/>
    <property type="evidence" value="ECO:0007669"/>
    <property type="project" value="UniProtKB-UniRule"/>
</dbReference>
<dbReference type="Pfam" id="PF08743">
    <property type="entry name" value="Nse4_C"/>
    <property type="match status" value="1"/>
</dbReference>
<comment type="similarity">
    <text evidence="2 7">Belongs to the NSE4 family.</text>
</comment>
<keyword evidence="5 7" id="KW-0234">DNA repair</keyword>
<reference evidence="9" key="2">
    <citation type="submission" date="2008-12" db="EMBL/GenBank/DDBJ databases">
        <title>Improved gene annotation of the rice (Oryza sativa) genomes.</title>
        <authorList>
            <person name="Wang J."/>
            <person name="Li R."/>
            <person name="Fan W."/>
            <person name="Huang Q."/>
            <person name="Zhang J."/>
            <person name="Zhou Y."/>
            <person name="Hu Y."/>
            <person name="Zi S."/>
            <person name="Li J."/>
            <person name="Ni P."/>
            <person name="Zheng H."/>
            <person name="Zhang Y."/>
            <person name="Zhao M."/>
            <person name="Hao Q."/>
            <person name="McDermott J."/>
            <person name="Samudrala R."/>
            <person name="Kristiansen K."/>
            <person name="Wong G.K.-S."/>
        </authorList>
    </citation>
    <scope>NUCLEOTIDE SEQUENCE</scope>
</reference>
<dbReference type="InterPro" id="IPR027786">
    <property type="entry name" value="Nse4/EID"/>
</dbReference>
<feature type="domain" description="Non-structural maintenance of chromosome element 4 C-terminal" evidence="8">
    <location>
        <begin position="45"/>
        <end position="120"/>
    </location>
</feature>
<dbReference type="AlphaFoldDB" id="B9FV27"/>
<organism evidence="9">
    <name type="scientific">Oryza sativa subsp. japonica</name>
    <name type="common">Rice</name>
    <dbReference type="NCBI Taxonomy" id="39947"/>
    <lineage>
        <taxon>Eukaryota</taxon>
        <taxon>Viridiplantae</taxon>
        <taxon>Streptophyta</taxon>
        <taxon>Embryophyta</taxon>
        <taxon>Tracheophyta</taxon>
        <taxon>Spermatophyta</taxon>
        <taxon>Magnoliopsida</taxon>
        <taxon>Liliopsida</taxon>
        <taxon>Poales</taxon>
        <taxon>Poaceae</taxon>
        <taxon>BOP clade</taxon>
        <taxon>Oryzoideae</taxon>
        <taxon>Oryzeae</taxon>
        <taxon>Oryzinae</taxon>
        <taxon>Oryza</taxon>
        <taxon>Oryza sativa</taxon>
    </lineage>
</organism>
<evidence type="ECO:0000256" key="4">
    <source>
        <dbReference type="ARBA" id="ARBA00023172"/>
    </source>
</evidence>
<dbReference type="EMBL" id="CM000144">
    <property type="protein sequence ID" value="EEE66414.1"/>
    <property type="molecule type" value="Genomic_DNA"/>
</dbReference>
<protein>
    <recommendedName>
        <fullName evidence="7">Non-structural maintenance of chromosomes element 4</fullName>
    </recommendedName>
</protein>
<sequence length="201" mass="22494">MSDSAVQVHSYPEVHGDIAVLDELSCADENMSAMFNVLKKKKSARLENLVLDRNSFSQMVHNINTLAFLVYAGRVEITVNDGGRHITQGMHMRQDITCGNVKYSQFVFRLDFKDRQMMMKDEVVDGEEPMHSPQLTTHGTNASNTPPIQVMQDVEAAATTTAKTFTIISIEIIAHEVCELYDKKIVFVSTQTIFSCIIAFG</sequence>
<evidence type="ECO:0000256" key="5">
    <source>
        <dbReference type="ARBA" id="ARBA00023204"/>
    </source>
</evidence>
<comment type="subunit">
    <text evidence="7">Component of the SMC5-SMC6 complex.</text>
</comment>
<evidence type="ECO:0000256" key="3">
    <source>
        <dbReference type="ARBA" id="ARBA00022763"/>
    </source>
</evidence>
<comment type="function">
    <text evidence="7">Component of the SMC5-SMC6 complex, that promotes sister chromatid alignment after DNA damage and facilitates double-stranded DNA breaks (DSBs) repair via homologous recombination between sister chromatids.</text>
</comment>
<dbReference type="GO" id="GO:0006310">
    <property type="term" value="P:DNA recombination"/>
    <property type="evidence" value="ECO:0007669"/>
    <property type="project" value="UniProtKB-UniRule"/>
</dbReference>
<dbReference type="Proteomes" id="UP000007752">
    <property type="component" value="Chromosome 7"/>
</dbReference>
<dbReference type="PANTHER" id="PTHR16140:SF0">
    <property type="entry name" value="NON-STRUCTURAL MAINTENANCE OF CHROMOSOMES ELEMENT 4"/>
    <property type="match status" value="1"/>
</dbReference>
<reference evidence="9" key="1">
    <citation type="journal article" date="2005" name="PLoS Biol.">
        <title>The genomes of Oryza sativa: a history of duplications.</title>
        <authorList>
            <person name="Yu J."/>
            <person name="Wang J."/>
            <person name="Lin W."/>
            <person name="Li S."/>
            <person name="Li H."/>
            <person name="Zhou J."/>
            <person name="Ni P."/>
            <person name="Dong W."/>
            <person name="Hu S."/>
            <person name="Zeng C."/>
            <person name="Zhang J."/>
            <person name="Zhang Y."/>
            <person name="Li R."/>
            <person name="Xu Z."/>
            <person name="Li S."/>
            <person name="Li X."/>
            <person name="Zheng H."/>
            <person name="Cong L."/>
            <person name="Lin L."/>
            <person name="Yin J."/>
            <person name="Geng J."/>
            <person name="Li G."/>
            <person name="Shi J."/>
            <person name="Liu J."/>
            <person name="Lv H."/>
            <person name="Li J."/>
            <person name="Wang J."/>
            <person name="Deng Y."/>
            <person name="Ran L."/>
            <person name="Shi X."/>
            <person name="Wang X."/>
            <person name="Wu Q."/>
            <person name="Li C."/>
            <person name="Ren X."/>
            <person name="Wang J."/>
            <person name="Wang X."/>
            <person name="Li D."/>
            <person name="Liu D."/>
            <person name="Zhang X."/>
            <person name="Ji Z."/>
            <person name="Zhao W."/>
            <person name="Sun Y."/>
            <person name="Zhang Z."/>
            <person name="Bao J."/>
            <person name="Han Y."/>
            <person name="Dong L."/>
            <person name="Ji J."/>
            <person name="Chen P."/>
            <person name="Wu S."/>
            <person name="Liu J."/>
            <person name="Xiao Y."/>
            <person name="Bu D."/>
            <person name="Tan J."/>
            <person name="Yang L."/>
            <person name="Ye C."/>
            <person name="Zhang J."/>
            <person name="Xu J."/>
            <person name="Zhou Y."/>
            <person name="Yu Y."/>
            <person name="Zhang B."/>
            <person name="Zhuang S."/>
            <person name="Wei H."/>
            <person name="Liu B."/>
            <person name="Lei M."/>
            <person name="Yu H."/>
            <person name="Li Y."/>
            <person name="Xu H."/>
            <person name="Wei S."/>
            <person name="He X."/>
            <person name="Fang L."/>
            <person name="Zhang Z."/>
            <person name="Zhang Y."/>
            <person name="Huang X."/>
            <person name="Su Z."/>
            <person name="Tong W."/>
            <person name="Li J."/>
            <person name="Tong Z."/>
            <person name="Li S."/>
            <person name="Ye J."/>
            <person name="Wang L."/>
            <person name="Fang L."/>
            <person name="Lei T."/>
            <person name="Chen C."/>
            <person name="Chen H."/>
            <person name="Xu Z."/>
            <person name="Li H."/>
            <person name="Huang H."/>
            <person name="Zhang F."/>
            <person name="Xu H."/>
            <person name="Li N."/>
            <person name="Zhao C."/>
            <person name="Li S."/>
            <person name="Dong L."/>
            <person name="Huang Y."/>
            <person name="Li L."/>
            <person name="Xi Y."/>
            <person name="Qi Q."/>
            <person name="Li W."/>
            <person name="Zhang B."/>
            <person name="Hu W."/>
            <person name="Zhang Y."/>
            <person name="Tian X."/>
            <person name="Jiao Y."/>
            <person name="Liang X."/>
            <person name="Jin J."/>
            <person name="Gao L."/>
            <person name="Zheng W."/>
            <person name="Hao B."/>
            <person name="Liu S."/>
            <person name="Wang W."/>
            <person name="Yuan L."/>
            <person name="Cao M."/>
            <person name="McDermott J."/>
            <person name="Samudrala R."/>
            <person name="Wang J."/>
            <person name="Wong G.K."/>
            <person name="Yang H."/>
        </authorList>
    </citation>
    <scope>NUCLEOTIDE SEQUENCE [LARGE SCALE GENOMIC DNA]</scope>
</reference>
<dbReference type="GO" id="GO:0006281">
    <property type="term" value="P:DNA repair"/>
    <property type="evidence" value="ECO:0007669"/>
    <property type="project" value="UniProtKB-UniRule"/>
</dbReference>
<evidence type="ECO:0000256" key="1">
    <source>
        <dbReference type="ARBA" id="ARBA00004123"/>
    </source>
</evidence>
<proteinExistence type="inferred from homology"/>
<gene>
    <name evidence="9" type="ORF">OsJ_22759</name>
</gene>
<keyword evidence="4 7" id="KW-0233">DNA recombination</keyword>
<keyword evidence="6 7" id="KW-0539">Nucleus</keyword>